<feature type="transmembrane region" description="Helical" evidence="1">
    <location>
        <begin position="247"/>
        <end position="265"/>
    </location>
</feature>
<keyword evidence="1" id="KW-0812">Transmembrane</keyword>
<feature type="domain" description="N-acetyltransferase" evidence="2">
    <location>
        <begin position="42"/>
        <end position="148"/>
    </location>
</feature>
<proteinExistence type="predicted"/>
<dbReference type="Proteomes" id="UP001169491">
    <property type="component" value="Unassembled WGS sequence"/>
</dbReference>
<dbReference type="SUPFAM" id="SSF55729">
    <property type="entry name" value="Acyl-CoA N-acyltransferases (Nat)"/>
    <property type="match status" value="1"/>
</dbReference>
<sequence>MISIRPAQHDDVPALHALAESWLLKNLPRPEDTGFLISNFSQDKYHAYIDSAEYFWVAEEDGKLGGFLLAYTSDSIQPDEVVNSCLRYSVVEPFTLIKQICATGEVRGATRALYQKLFAEMSTDLALAAVVNEPLNTRSIEFHRKTGFHHLVDLQPPPDYDAVVRTRSIWYFSKTNQQPQMRMAQCDKHELVQHLIEKQQGITALYTHEDNLNWTKLGMLVTFMTAFMTAFAFLIERPQTPTNTWTAVMLIAFGYVINFLFYTKLKSGLTFFDRHKKTLRRFDEAINAIIPSLPHFLDTTTRNRSATVRVMVALPVFSLVLWTVCSALLCFRYFFS</sequence>
<reference evidence="5 6" key="1">
    <citation type="submission" date="2021-03" db="EMBL/GenBank/DDBJ databases">
        <title>Pseudidiomarina terrestris, a new bacterium isolated from saline soil.</title>
        <authorList>
            <person name="Galisteo C."/>
            <person name="De La Haba R."/>
            <person name="Sanchez-Porro C."/>
            <person name="Ventosa A."/>
        </authorList>
    </citation>
    <scope>NUCLEOTIDE SEQUENCE [LARGE SCALE GENOMIC DNA]</scope>
    <source>
        <strain evidence="3 6">1APP75-32.1</strain>
        <strain evidence="5">1APR75-15</strain>
        <strain evidence="4">1ASR75-15</strain>
    </source>
</reference>
<dbReference type="EMBL" id="JAGGJB010000007">
    <property type="protein sequence ID" value="MDN7125544.1"/>
    <property type="molecule type" value="Genomic_DNA"/>
</dbReference>
<dbReference type="RefSeq" id="WP_301775047.1">
    <property type="nucleotide sequence ID" value="NZ_JAGGJB010000007.1"/>
</dbReference>
<feature type="transmembrane region" description="Helical" evidence="1">
    <location>
        <begin position="312"/>
        <end position="335"/>
    </location>
</feature>
<gene>
    <name evidence="3" type="ORF">J6I90_11690</name>
    <name evidence="4" type="ORF">J6I92_11990</name>
</gene>
<accession>A0AAW7R2N2</accession>
<dbReference type="EMBL" id="JAGGJC010000006">
    <property type="protein sequence ID" value="MDN7130593.1"/>
    <property type="molecule type" value="Genomic_DNA"/>
</dbReference>
<name>A0AAW7R2N2_9GAMM</name>
<dbReference type="Pfam" id="PF00583">
    <property type="entry name" value="Acetyltransf_1"/>
    <property type="match status" value="1"/>
</dbReference>
<protein>
    <recommendedName>
        <fullName evidence="2">N-acetyltransferase domain-containing protein</fullName>
    </recommendedName>
</protein>
<organism evidence="3 6">
    <name type="scientific">Pseudidiomarina terrestris</name>
    <dbReference type="NCBI Taxonomy" id="2820060"/>
    <lineage>
        <taxon>Bacteria</taxon>
        <taxon>Pseudomonadati</taxon>
        <taxon>Pseudomonadota</taxon>
        <taxon>Gammaproteobacteria</taxon>
        <taxon>Alteromonadales</taxon>
        <taxon>Idiomarinaceae</taxon>
        <taxon>Pseudidiomarina</taxon>
    </lineage>
</organism>
<evidence type="ECO:0000313" key="6">
    <source>
        <dbReference type="Proteomes" id="UP001169492"/>
    </source>
</evidence>
<keyword evidence="5" id="KW-1185">Reference proteome</keyword>
<keyword evidence="1" id="KW-1133">Transmembrane helix</keyword>
<evidence type="ECO:0000259" key="2">
    <source>
        <dbReference type="Pfam" id="PF00583"/>
    </source>
</evidence>
<dbReference type="GO" id="GO:0016747">
    <property type="term" value="F:acyltransferase activity, transferring groups other than amino-acyl groups"/>
    <property type="evidence" value="ECO:0007669"/>
    <property type="project" value="InterPro"/>
</dbReference>
<dbReference type="Proteomes" id="UP001169492">
    <property type="component" value="Unassembled WGS sequence"/>
</dbReference>
<comment type="caution">
    <text evidence="3">The sequence shown here is derived from an EMBL/GenBank/DDBJ whole genome shotgun (WGS) entry which is preliminary data.</text>
</comment>
<keyword evidence="1" id="KW-0472">Membrane</keyword>
<dbReference type="InterPro" id="IPR016181">
    <property type="entry name" value="Acyl_CoA_acyltransferase"/>
</dbReference>
<evidence type="ECO:0000313" key="4">
    <source>
        <dbReference type="EMBL" id="MDN7130593.1"/>
    </source>
</evidence>
<evidence type="ECO:0000313" key="3">
    <source>
        <dbReference type="EMBL" id="MDN7125544.1"/>
    </source>
</evidence>
<evidence type="ECO:0000256" key="1">
    <source>
        <dbReference type="SAM" id="Phobius"/>
    </source>
</evidence>
<dbReference type="Gene3D" id="3.40.630.30">
    <property type="match status" value="1"/>
</dbReference>
<feature type="transmembrane region" description="Helical" evidence="1">
    <location>
        <begin position="217"/>
        <end position="235"/>
    </location>
</feature>
<evidence type="ECO:0000313" key="5">
    <source>
        <dbReference type="Proteomes" id="UP001169491"/>
    </source>
</evidence>
<dbReference type="AlphaFoldDB" id="A0AAW7R2N2"/>
<dbReference type="InterPro" id="IPR000182">
    <property type="entry name" value="GNAT_dom"/>
</dbReference>